<name>A0A4Y2NUB9_ARAVE</name>
<protein>
    <submittedName>
        <fullName evidence="2">Uncharacterized protein</fullName>
    </submittedName>
</protein>
<dbReference type="Proteomes" id="UP000499080">
    <property type="component" value="Unassembled WGS sequence"/>
</dbReference>
<dbReference type="EMBL" id="BGPR01009638">
    <property type="protein sequence ID" value="GBN41346.1"/>
    <property type="molecule type" value="Genomic_DNA"/>
</dbReference>
<organism evidence="2 3">
    <name type="scientific">Araneus ventricosus</name>
    <name type="common">Orbweaver spider</name>
    <name type="synonym">Epeira ventricosa</name>
    <dbReference type="NCBI Taxonomy" id="182803"/>
    <lineage>
        <taxon>Eukaryota</taxon>
        <taxon>Metazoa</taxon>
        <taxon>Ecdysozoa</taxon>
        <taxon>Arthropoda</taxon>
        <taxon>Chelicerata</taxon>
        <taxon>Arachnida</taxon>
        <taxon>Araneae</taxon>
        <taxon>Araneomorphae</taxon>
        <taxon>Entelegynae</taxon>
        <taxon>Araneoidea</taxon>
        <taxon>Araneidae</taxon>
        <taxon>Araneus</taxon>
    </lineage>
</organism>
<sequence>MTFIVQLDDEIQHLITSHHVTLQPSSHFWRTYIFVLIFTFTIYLRLETFPLHQALRAEQKNKQIRENKAERRENKQQIRGREKKSEQYLMLIAHYHLVLKIEMDSFPLFWAKIFVASYRYFCCYLERKIAIGFLDWKRESSGSSQILITRTGENTC</sequence>
<keyword evidence="3" id="KW-1185">Reference proteome</keyword>
<comment type="caution">
    <text evidence="2">The sequence shown here is derived from an EMBL/GenBank/DDBJ whole genome shotgun (WGS) entry which is preliminary data.</text>
</comment>
<evidence type="ECO:0000313" key="2">
    <source>
        <dbReference type="EMBL" id="GBN41346.1"/>
    </source>
</evidence>
<keyword evidence="1" id="KW-0812">Transmembrane</keyword>
<keyword evidence="1" id="KW-0472">Membrane</keyword>
<dbReference type="AlphaFoldDB" id="A0A4Y2NUB9"/>
<dbReference type="OrthoDB" id="10593993at2759"/>
<evidence type="ECO:0000256" key="1">
    <source>
        <dbReference type="SAM" id="Phobius"/>
    </source>
</evidence>
<proteinExistence type="predicted"/>
<reference evidence="2 3" key="1">
    <citation type="journal article" date="2019" name="Sci. Rep.">
        <title>Orb-weaving spider Araneus ventricosus genome elucidates the spidroin gene catalogue.</title>
        <authorList>
            <person name="Kono N."/>
            <person name="Nakamura H."/>
            <person name="Ohtoshi R."/>
            <person name="Moran D.A.P."/>
            <person name="Shinohara A."/>
            <person name="Yoshida Y."/>
            <person name="Fujiwara M."/>
            <person name="Mori M."/>
            <person name="Tomita M."/>
            <person name="Arakawa K."/>
        </authorList>
    </citation>
    <scope>NUCLEOTIDE SEQUENCE [LARGE SCALE GENOMIC DNA]</scope>
</reference>
<evidence type="ECO:0000313" key="3">
    <source>
        <dbReference type="Proteomes" id="UP000499080"/>
    </source>
</evidence>
<keyword evidence="1" id="KW-1133">Transmembrane helix</keyword>
<feature type="transmembrane region" description="Helical" evidence="1">
    <location>
        <begin position="27"/>
        <end position="46"/>
    </location>
</feature>
<gene>
    <name evidence="2" type="ORF">AVEN_48070_1</name>
</gene>
<accession>A0A4Y2NUB9</accession>